<dbReference type="KEGG" id="por:APT59_06045"/>
<dbReference type="InterPro" id="IPR052746">
    <property type="entry name" value="MlaB_ABC_Transporter"/>
</dbReference>
<dbReference type="PANTHER" id="PTHR35849:SF1">
    <property type="entry name" value="INTERMEMBRANE PHOSPHOLIPID TRANSPORT SYSTEM BINDING PROTEIN MLAB"/>
    <property type="match status" value="1"/>
</dbReference>
<proteinExistence type="predicted"/>
<dbReference type="OrthoDB" id="7010146at2"/>
<dbReference type="InterPro" id="IPR002645">
    <property type="entry name" value="STAS_dom"/>
</dbReference>
<dbReference type="PANTHER" id="PTHR35849">
    <property type="entry name" value="BLR2341 PROTEIN"/>
    <property type="match status" value="1"/>
</dbReference>
<dbReference type="Pfam" id="PF13466">
    <property type="entry name" value="STAS_2"/>
    <property type="match status" value="1"/>
</dbReference>
<dbReference type="Gene3D" id="3.30.750.24">
    <property type="entry name" value="STAS domain"/>
    <property type="match status" value="1"/>
</dbReference>
<dbReference type="CDD" id="cd07043">
    <property type="entry name" value="STAS_anti-anti-sigma_factors"/>
    <property type="match status" value="1"/>
</dbReference>
<dbReference type="Proteomes" id="UP000064137">
    <property type="component" value="Chromosome"/>
</dbReference>
<dbReference type="AlphaFoldDB" id="A0A0U4WHP3"/>
<gene>
    <name evidence="2" type="ORF">APT59_06045</name>
</gene>
<evidence type="ECO:0000313" key="3">
    <source>
        <dbReference type="Proteomes" id="UP000064137"/>
    </source>
</evidence>
<dbReference type="RefSeq" id="WP_059314029.1">
    <property type="nucleotide sequence ID" value="NZ_CP013987.1"/>
</dbReference>
<dbReference type="InterPro" id="IPR058548">
    <property type="entry name" value="MlaB-like_STAS"/>
</dbReference>
<evidence type="ECO:0000259" key="1">
    <source>
        <dbReference type="PROSITE" id="PS50801"/>
    </source>
</evidence>
<dbReference type="SUPFAM" id="SSF52091">
    <property type="entry name" value="SpoIIaa-like"/>
    <property type="match status" value="1"/>
</dbReference>
<name>A0A0U4WHP3_9PSED</name>
<feature type="domain" description="STAS" evidence="1">
    <location>
        <begin position="13"/>
        <end position="104"/>
    </location>
</feature>
<organism evidence="2 3">
    <name type="scientific">Pseudomonas oryzihabitans</name>
    <dbReference type="NCBI Taxonomy" id="47885"/>
    <lineage>
        <taxon>Bacteria</taxon>
        <taxon>Pseudomonadati</taxon>
        <taxon>Pseudomonadota</taxon>
        <taxon>Gammaproteobacteria</taxon>
        <taxon>Pseudomonadales</taxon>
        <taxon>Pseudomonadaceae</taxon>
        <taxon>Pseudomonas</taxon>
    </lineage>
</organism>
<evidence type="ECO:0000313" key="2">
    <source>
        <dbReference type="EMBL" id="ALZ83788.1"/>
    </source>
</evidence>
<dbReference type="InterPro" id="IPR036513">
    <property type="entry name" value="STAS_dom_sf"/>
</dbReference>
<protein>
    <submittedName>
        <fullName evidence="2">Anti-anti-sigma factor</fullName>
    </submittedName>
</protein>
<dbReference type="PROSITE" id="PS50801">
    <property type="entry name" value="STAS"/>
    <property type="match status" value="1"/>
</dbReference>
<reference evidence="2 3" key="1">
    <citation type="submission" date="2016-01" db="EMBL/GenBank/DDBJ databases">
        <title>Annotation of Pseudomonas oryzihabitans USDA-ARS-USMARC-56511.</title>
        <authorList>
            <person name="Harhay G.P."/>
            <person name="Harhay D.M."/>
            <person name="Smith T.P.L."/>
            <person name="Bono J.L."/>
            <person name="Heaton M.P."/>
            <person name="Clawson M.L."/>
            <person name="Chitko-Mckown C.G."/>
            <person name="Capik S.F."/>
            <person name="DeDonder K.D."/>
            <person name="Apley M.D."/>
            <person name="Lubbers B.V."/>
            <person name="White B.J."/>
            <person name="Larson R.L."/>
        </authorList>
    </citation>
    <scope>NUCLEOTIDE SEQUENCE [LARGE SCALE GENOMIC DNA]</scope>
    <source>
        <strain evidence="2 3">USDA-ARS-USMARC-56511</strain>
    </source>
</reference>
<dbReference type="EMBL" id="CP013987">
    <property type="protein sequence ID" value="ALZ83788.1"/>
    <property type="molecule type" value="Genomic_DNA"/>
</dbReference>
<sequence length="104" mass="10953">MSRATITREGARLQLSGVLDHASVPVLREQGRTLIAQGSGPLVLDCAGVEHSNSAGLALLLAWLRDAQAASRPLTIAGLPSELRQIADVSNALELLPLAEQAHR</sequence>
<accession>A0A0U4WHP3</accession>